<sequence>MLKTATIIYNNFFMKFEYLKSLPVIKKSDLDQAAMEFHCESKEDIFGMFLKNVTMQNFLDCSNPLLPANDTNAYIPYINERQRRLYFEYDPSQQIQNKSKDGSFSEAYGIGIICTFILLCFIIKICLKNTR</sequence>
<protein>
    <submittedName>
        <fullName evidence="2">Uncharacterized protein</fullName>
    </submittedName>
</protein>
<keyword evidence="1" id="KW-0472">Membrane</keyword>
<reference evidence="2 3" key="1">
    <citation type="submission" date="2018-10" db="EMBL/GenBank/DDBJ databases">
        <title>Draft genome sequence of the microsporidian Tubulinosema ratisbonensis.</title>
        <authorList>
            <person name="Polonais V."/>
            <person name="Peyretaillade E."/>
            <person name="Niehus S."/>
            <person name="Wawrzyniak I."/>
            <person name="Franchet A."/>
            <person name="Gaspin C."/>
            <person name="Reichstadt M."/>
            <person name="Belser C."/>
            <person name="Labadie K."/>
            <person name="Delbac F."/>
            <person name="Ferrandon D."/>
        </authorList>
    </citation>
    <scope>NUCLEOTIDE SEQUENCE [LARGE SCALE GENOMIC DNA]</scope>
    <source>
        <strain evidence="2 3">Franzen</strain>
    </source>
</reference>
<dbReference type="VEuPathDB" id="MicrosporidiaDB:TUBRATIS_27890"/>
<evidence type="ECO:0000313" key="2">
    <source>
        <dbReference type="EMBL" id="RVD90779.1"/>
    </source>
</evidence>
<organism evidence="2 3">
    <name type="scientific">Tubulinosema ratisbonensis</name>
    <dbReference type="NCBI Taxonomy" id="291195"/>
    <lineage>
        <taxon>Eukaryota</taxon>
        <taxon>Fungi</taxon>
        <taxon>Fungi incertae sedis</taxon>
        <taxon>Microsporidia</taxon>
        <taxon>Tubulinosematoidea</taxon>
        <taxon>Tubulinosematidae</taxon>
        <taxon>Tubulinosema</taxon>
    </lineage>
</organism>
<dbReference type="AlphaFoldDB" id="A0A437AI91"/>
<comment type="caution">
    <text evidence="2">The sequence shown here is derived from an EMBL/GenBank/DDBJ whole genome shotgun (WGS) entry which is preliminary data.</text>
</comment>
<keyword evidence="3" id="KW-1185">Reference proteome</keyword>
<gene>
    <name evidence="2" type="ORF">TUBRATIS_27890</name>
</gene>
<keyword evidence="1" id="KW-1133">Transmembrane helix</keyword>
<evidence type="ECO:0000313" key="3">
    <source>
        <dbReference type="Proteomes" id="UP000282876"/>
    </source>
</evidence>
<dbReference type="Proteomes" id="UP000282876">
    <property type="component" value="Unassembled WGS sequence"/>
</dbReference>
<accession>A0A437AI91</accession>
<proteinExistence type="predicted"/>
<feature type="transmembrane region" description="Helical" evidence="1">
    <location>
        <begin position="107"/>
        <end position="127"/>
    </location>
</feature>
<dbReference type="EMBL" id="RCSS01000780">
    <property type="protein sequence ID" value="RVD90779.1"/>
    <property type="molecule type" value="Genomic_DNA"/>
</dbReference>
<evidence type="ECO:0000256" key="1">
    <source>
        <dbReference type="SAM" id="Phobius"/>
    </source>
</evidence>
<name>A0A437AI91_9MICR</name>
<keyword evidence="1" id="KW-0812">Transmembrane</keyword>